<dbReference type="SMART" id="SM00044">
    <property type="entry name" value="CYCc"/>
    <property type="match status" value="1"/>
</dbReference>
<feature type="transmembrane region" description="Helical" evidence="7">
    <location>
        <begin position="499"/>
        <end position="518"/>
    </location>
</feature>
<organism evidence="9 10">
    <name type="scientific">Candidatus Thalassospirochaeta sargassi</name>
    <dbReference type="NCBI Taxonomy" id="3119039"/>
    <lineage>
        <taxon>Bacteria</taxon>
        <taxon>Pseudomonadati</taxon>
        <taxon>Spirochaetota</taxon>
        <taxon>Spirochaetia</taxon>
        <taxon>Spirochaetales</taxon>
        <taxon>Spirochaetaceae</taxon>
        <taxon>Candidatus Thalassospirochaeta</taxon>
    </lineage>
</organism>
<keyword evidence="5 7" id="KW-1133">Transmembrane helix</keyword>
<dbReference type="PROSITE" id="PS50125">
    <property type="entry name" value="GUANYLATE_CYCLASE_2"/>
    <property type="match status" value="1"/>
</dbReference>
<evidence type="ECO:0000259" key="8">
    <source>
        <dbReference type="PROSITE" id="PS50125"/>
    </source>
</evidence>
<dbReference type="GO" id="GO:0035556">
    <property type="term" value="P:intracellular signal transduction"/>
    <property type="evidence" value="ECO:0007669"/>
    <property type="project" value="InterPro"/>
</dbReference>
<dbReference type="PANTHER" id="PTHR43081:SF1">
    <property type="entry name" value="ADENYLATE CYCLASE, TERMINAL-DIFFERENTIATION SPECIFIC"/>
    <property type="match status" value="1"/>
</dbReference>
<dbReference type="GO" id="GO:0030313">
    <property type="term" value="C:cell envelope"/>
    <property type="evidence" value="ECO:0007669"/>
    <property type="project" value="UniProtKB-SubCell"/>
</dbReference>
<dbReference type="CDD" id="cd07302">
    <property type="entry name" value="CHD"/>
    <property type="match status" value="1"/>
</dbReference>
<dbReference type="InterPro" id="IPR029787">
    <property type="entry name" value="Nucleotide_cyclase"/>
</dbReference>
<keyword evidence="3" id="KW-1003">Cell membrane</keyword>
<dbReference type="Gene3D" id="3.30.70.1230">
    <property type="entry name" value="Nucleotide cyclase"/>
    <property type="match status" value="1"/>
</dbReference>
<dbReference type="GO" id="GO:0004016">
    <property type="term" value="F:adenylate cyclase activity"/>
    <property type="evidence" value="ECO:0007669"/>
    <property type="project" value="UniProtKB-ARBA"/>
</dbReference>
<dbReference type="PANTHER" id="PTHR43081">
    <property type="entry name" value="ADENYLATE CYCLASE, TERMINAL-DIFFERENTIATION SPECIFIC-RELATED"/>
    <property type="match status" value="1"/>
</dbReference>
<dbReference type="InterPro" id="IPR001054">
    <property type="entry name" value="A/G_cyclase"/>
</dbReference>
<evidence type="ECO:0000256" key="4">
    <source>
        <dbReference type="ARBA" id="ARBA00022692"/>
    </source>
</evidence>
<feature type="transmembrane region" description="Helical" evidence="7">
    <location>
        <begin position="525"/>
        <end position="544"/>
    </location>
</feature>
<dbReference type="InterPro" id="IPR007890">
    <property type="entry name" value="CHASE2"/>
</dbReference>
<dbReference type="Proteomes" id="UP001221217">
    <property type="component" value="Unassembled WGS sequence"/>
</dbReference>
<keyword evidence="6 7" id="KW-0472">Membrane</keyword>
<name>A0AAJ1IAY7_9SPIO</name>
<feature type="transmembrane region" description="Helical" evidence="7">
    <location>
        <begin position="550"/>
        <end position="573"/>
    </location>
</feature>
<dbReference type="Pfam" id="PF05226">
    <property type="entry name" value="CHASE2"/>
    <property type="match status" value="1"/>
</dbReference>
<comment type="subcellular location">
    <subcellularLocation>
        <location evidence="1">Cell envelope</location>
    </subcellularLocation>
</comment>
<comment type="similarity">
    <text evidence="2">Belongs to the adenylyl cyclase class-3 family.</text>
</comment>
<dbReference type="FunFam" id="3.30.70.1230:FF:000016">
    <property type="entry name" value="Adenylate/guanylate cyclase domain-containing protein"/>
    <property type="match status" value="1"/>
</dbReference>
<dbReference type="SUPFAM" id="SSF55073">
    <property type="entry name" value="Nucleotide cyclase"/>
    <property type="match status" value="1"/>
</dbReference>
<evidence type="ECO:0000313" key="9">
    <source>
        <dbReference type="EMBL" id="MDC7225869.1"/>
    </source>
</evidence>
<evidence type="ECO:0000256" key="2">
    <source>
        <dbReference type="ARBA" id="ARBA00005381"/>
    </source>
</evidence>
<proteinExistence type="inferred from homology"/>
<protein>
    <submittedName>
        <fullName evidence="9">CHASE2 domain-containing protein</fullName>
    </submittedName>
</protein>
<comment type="caution">
    <text evidence="9">The sequence shown here is derived from an EMBL/GenBank/DDBJ whole genome shotgun (WGS) entry which is preliminary data.</text>
</comment>
<dbReference type="AlphaFoldDB" id="A0AAJ1IAY7"/>
<evidence type="ECO:0000256" key="7">
    <source>
        <dbReference type="SAM" id="Phobius"/>
    </source>
</evidence>
<evidence type="ECO:0000313" key="10">
    <source>
        <dbReference type="Proteomes" id="UP001221217"/>
    </source>
</evidence>
<evidence type="ECO:0000256" key="3">
    <source>
        <dbReference type="ARBA" id="ARBA00022475"/>
    </source>
</evidence>
<dbReference type="Pfam" id="PF00211">
    <property type="entry name" value="Guanylate_cyc"/>
    <property type="match status" value="1"/>
</dbReference>
<dbReference type="InterPro" id="IPR050697">
    <property type="entry name" value="Adenylyl/Guanylyl_Cyclase_3/4"/>
</dbReference>
<evidence type="ECO:0000256" key="1">
    <source>
        <dbReference type="ARBA" id="ARBA00004196"/>
    </source>
</evidence>
<gene>
    <name evidence="9" type="ORF">PQJ61_03795</name>
</gene>
<dbReference type="EMBL" id="JAQQAL010000010">
    <property type="protein sequence ID" value="MDC7225869.1"/>
    <property type="molecule type" value="Genomic_DNA"/>
</dbReference>
<reference evidence="9 10" key="1">
    <citation type="submission" date="2022-12" db="EMBL/GenBank/DDBJ databases">
        <title>Metagenome assembled genome from gulf of manar.</title>
        <authorList>
            <person name="Kohli P."/>
            <person name="Pk S."/>
            <person name="Venkata Ramana C."/>
            <person name="Sasikala C."/>
        </authorList>
    </citation>
    <scope>NUCLEOTIDE SEQUENCE [LARGE SCALE GENOMIC DNA]</scope>
    <source>
        <strain evidence="9">JB008</strain>
    </source>
</reference>
<feature type="transmembrane region" description="Helical" evidence="7">
    <location>
        <begin position="12"/>
        <end position="31"/>
    </location>
</feature>
<dbReference type="SMART" id="SM01080">
    <property type="entry name" value="CHASE2"/>
    <property type="match status" value="1"/>
</dbReference>
<accession>A0AAJ1IAY7</accession>
<sequence length="794" mass="90338">MSAKKSRLKILDAKHFCFVIGGLILLAFYLLSNFTVIFDRLDNGMLDTFFKYRTDRVEEDLQVGVSYEGFNPNISPDILIVGIDLKTLERFGRFPFPRWRHADFLKSLSRIENQNERENSVFLDLLFGDSIDNPTYDGLLVDAFKEHGKVFTETFLDEFPPPAGIYDEYYERQQILYDGYGDVDYKKVIGEWRDVPAFYGLQPPLAPYADAARGYGHANFKEDHDDVYRRQPLLGKSSMLVETIRLDELSVDYPVDVTRFERLAWSDSYGIKHNIEYPLTESVINDIINSMQKDAPMKSDDIDGDGEPDDSYYIVEKYRDHLVPSITLSLACNYFNKQLSDLEIVIGEYILISDPEQYNSRTGSWEPYRIVDKPPEIDDDGNLVKEAESHLVEEIRIPIDEECKMLINFMGYPSFAASGEKQTYPVRSYAGYASNPPGIGSRWPRTKALSNKIVMVGAFTKGMAADQKPTPYGLMFGVEVHANALNTILMNNFLTKAPYWIDFVIMAFFVMLTAFLASRFSTIPTLFVSLVMILAMFFGSSYIFDNYNYVISFFEPAIAIVLTFLLLIAYRAMTEERDKKKIKGMFGTYLSPKVVEQIIETPPELGGVDKNLSVFFSDIRGFTTLSESMPPQELVQLLNQYLTAMTDIILDYEGTLDKYEGDAIMCFWGAPLPQEDHAFRSCCAAVKQITALKKLNTTLPPEKQINIGIGINSGIMTVGNMGSTQRMDYTLIGDNVNLAARLEGTNKQYRTQIIISEYTYGLVKDQVLVRELDNIRVKGKNKPVLIYELIDIVE</sequence>
<evidence type="ECO:0000256" key="6">
    <source>
        <dbReference type="ARBA" id="ARBA00023136"/>
    </source>
</evidence>
<feature type="domain" description="Guanylate cyclase" evidence="8">
    <location>
        <begin position="613"/>
        <end position="743"/>
    </location>
</feature>
<evidence type="ECO:0000256" key="5">
    <source>
        <dbReference type="ARBA" id="ARBA00022989"/>
    </source>
</evidence>
<dbReference type="GO" id="GO:0006171">
    <property type="term" value="P:cAMP biosynthetic process"/>
    <property type="evidence" value="ECO:0007669"/>
    <property type="project" value="TreeGrafter"/>
</dbReference>
<keyword evidence="4 7" id="KW-0812">Transmembrane</keyword>